<organism evidence="2 3">
    <name type="scientific">Pandoraea thiooxydans</name>
    <dbReference type="NCBI Taxonomy" id="445709"/>
    <lineage>
        <taxon>Bacteria</taxon>
        <taxon>Pseudomonadati</taxon>
        <taxon>Pseudomonadota</taxon>
        <taxon>Betaproteobacteria</taxon>
        <taxon>Burkholderiales</taxon>
        <taxon>Burkholderiaceae</taxon>
        <taxon>Pandoraea</taxon>
    </lineage>
</organism>
<evidence type="ECO:0000313" key="2">
    <source>
        <dbReference type="EMBL" id="AKJ70610.2"/>
    </source>
</evidence>
<dbReference type="KEGG" id="ptx:ABW99_15020"/>
<dbReference type="Pfam" id="PF11445">
    <property type="entry name" value="DUF2894"/>
    <property type="match status" value="1"/>
</dbReference>
<evidence type="ECO:0000313" key="3">
    <source>
        <dbReference type="Proteomes" id="UP000036700"/>
    </source>
</evidence>
<dbReference type="Proteomes" id="UP000036700">
    <property type="component" value="Chromosome"/>
</dbReference>
<dbReference type="RefSeq" id="WP_047216686.1">
    <property type="nucleotide sequence ID" value="NZ_CP014839.1"/>
</dbReference>
<gene>
    <name evidence="2" type="ORF">ABW99_15020</name>
</gene>
<feature type="region of interest" description="Disordered" evidence="1">
    <location>
        <begin position="188"/>
        <end position="215"/>
    </location>
</feature>
<keyword evidence="3" id="KW-1185">Reference proteome</keyword>
<protein>
    <recommendedName>
        <fullName evidence="4">DUF2894 domain-containing protein</fullName>
    </recommendedName>
</protein>
<proteinExistence type="predicted"/>
<accession>A0A0G3EUH6</accession>
<dbReference type="STRING" id="445709.ABW99_15020"/>
<dbReference type="InterPro" id="IPR021549">
    <property type="entry name" value="DUF2894"/>
</dbReference>
<feature type="compositionally biased region" description="Basic residues" evidence="1">
    <location>
        <begin position="206"/>
        <end position="215"/>
    </location>
</feature>
<evidence type="ECO:0000256" key="1">
    <source>
        <dbReference type="SAM" id="MobiDB-lite"/>
    </source>
</evidence>
<dbReference type="AlphaFoldDB" id="A0A0G3EUH6"/>
<sequence length="215" mass="22987">MAACMTSAADQARATLEAWRASGADRLDPVRFAFIDALQRRAAGHTGQARRLLDERLSALLTAYADDLRHAGAPASRSSHSSGASDTRGPLADLLEAIADGGAAQRAPGYPELALLDYFRETWAALSAEQQLRRSLDHVPANAGPLNSSSLVHRSLELMREVSPGYLRHFLSYVDALSWLAQLSGDGAMPGNDTPSAKPVDNPAGRKTKRAAKSR</sequence>
<evidence type="ECO:0008006" key="4">
    <source>
        <dbReference type="Google" id="ProtNLM"/>
    </source>
</evidence>
<name>A0A0G3EUH6_9BURK</name>
<dbReference type="OrthoDB" id="6025757at2"/>
<dbReference type="EMBL" id="CP011568">
    <property type="protein sequence ID" value="AKJ70610.2"/>
    <property type="molecule type" value="Genomic_DNA"/>
</dbReference>
<reference evidence="3" key="1">
    <citation type="submission" date="2015-06" db="EMBL/GenBank/DDBJ databases">
        <authorList>
            <person name="Lim Y.L."/>
            <person name="Ee R."/>
            <person name="Yong D."/>
            <person name="How K.Y."/>
            <person name="Yin W.F."/>
            <person name="Chan K.G."/>
        </authorList>
    </citation>
    <scope>NUCLEOTIDE SEQUENCE [LARGE SCALE GENOMIC DNA]</scope>
    <source>
        <strain evidence="3">DSM 25325</strain>
    </source>
</reference>